<dbReference type="Gene3D" id="3.40.50.720">
    <property type="entry name" value="NAD(P)-binding Rossmann-like Domain"/>
    <property type="match status" value="1"/>
</dbReference>
<dbReference type="OrthoDB" id="9974981at2759"/>
<sequence>MTAIHSVAIIGASGNFGAPITAALIKAGFDVTIISREESSATFPDGIPVIKTRYTPENLTKAMAGQDAAVCVVGPAGMDTNVTMVDAAEAAGVKRFIVNDFGWGPDVRGLPEFDDIHIKRRAQWDRAEARAEVNPGFTWTGITTGNPVDWALKSFSAIIYDKGEEYFTGTTLEGIAQSVVGVLKHPEGTANRFVKVLSIKTCQNELLQAFQHVTRKDWDVQRPTTELLLERGRSKYQAGGKGWILELVVAQMFDEGEARNVVASSREESDSELLGVAAETAEQVVAKALIETA</sequence>
<dbReference type="SUPFAM" id="SSF51735">
    <property type="entry name" value="NAD(P)-binding Rossmann-fold domains"/>
    <property type="match status" value="1"/>
</dbReference>
<dbReference type="EMBL" id="LJZO01000056">
    <property type="protein sequence ID" value="ROV89656.1"/>
    <property type="molecule type" value="Genomic_DNA"/>
</dbReference>
<evidence type="ECO:0000256" key="3">
    <source>
        <dbReference type="ARBA" id="ARBA00023002"/>
    </source>
</evidence>
<dbReference type="PANTHER" id="PTHR47706">
    <property type="entry name" value="NMRA-LIKE FAMILY PROTEIN"/>
    <property type="match status" value="1"/>
</dbReference>
<name>A0A423VFF0_CYTCH</name>
<dbReference type="Proteomes" id="UP000284375">
    <property type="component" value="Unassembled WGS sequence"/>
</dbReference>
<evidence type="ECO:0000256" key="2">
    <source>
        <dbReference type="ARBA" id="ARBA00022857"/>
    </source>
</evidence>
<protein>
    <recommendedName>
        <fullName evidence="4">NAD(P)-binding domain-containing protein</fullName>
    </recommendedName>
</protein>
<evidence type="ECO:0000313" key="6">
    <source>
        <dbReference type="Proteomes" id="UP000284375"/>
    </source>
</evidence>
<organism evidence="5 6">
    <name type="scientific">Cytospora chrysosperma</name>
    <name type="common">Cytospora canker fungus</name>
    <name type="synonym">Sphaeria chrysosperma</name>
    <dbReference type="NCBI Taxonomy" id="252740"/>
    <lineage>
        <taxon>Eukaryota</taxon>
        <taxon>Fungi</taxon>
        <taxon>Dikarya</taxon>
        <taxon>Ascomycota</taxon>
        <taxon>Pezizomycotina</taxon>
        <taxon>Sordariomycetes</taxon>
        <taxon>Sordariomycetidae</taxon>
        <taxon>Diaporthales</taxon>
        <taxon>Cytosporaceae</taxon>
        <taxon>Cytospora</taxon>
    </lineage>
</organism>
<keyword evidence="2" id="KW-0521">NADP</keyword>
<dbReference type="PANTHER" id="PTHR47706:SF9">
    <property type="entry name" value="NMRA-LIKE DOMAIN-CONTAINING PROTEIN-RELATED"/>
    <property type="match status" value="1"/>
</dbReference>
<evidence type="ECO:0000313" key="5">
    <source>
        <dbReference type="EMBL" id="ROV89656.1"/>
    </source>
</evidence>
<dbReference type="InterPro" id="IPR016040">
    <property type="entry name" value="NAD(P)-bd_dom"/>
</dbReference>
<dbReference type="InterPro" id="IPR051609">
    <property type="entry name" value="NmrA/Isoflavone_reductase-like"/>
</dbReference>
<evidence type="ECO:0000259" key="4">
    <source>
        <dbReference type="Pfam" id="PF13460"/>
    </source>
</evidence>
<dbReference type="STRING" id="252740.A0A423VFF0"/>
<comment type="similarity">
    <text evidence="1">Belongs to the NmrA-type oxidoreductase family. Isoflavone reductase subfamily.</text>
</comment>
<reference evidence="5 6" key="1">
    <citation type="submission" date="2015-09" db="EMBL/GenBank/DDBJ databases">
        <title>Host preference determinants of Valsa canker pathogens revealed by comparative genomics.</title>
        <authorList>
            <person name="Yin Z."/>
            <person name="Huang L."/>
        </authorList>
    </citation>
    <scope>NUCLEOTIDE SEQUENCE [LARGE SCALE GENOMIC DNA]</scope>
    <source>
        <strain evidence="5 6">YSFL</strain>
    </source>
</reference>
<keyword evidence="3" id="KW-0560">Oxidoreductase</keyword>
<dbReference type="InterPro" id="IPR045312">
    <property type="entry name" value="PCBER-like"/>
</dbReference>
<feature type="domain" description="NAD(P)-binding" evidence="4">
    <location>
        <begin position="11"/>
        <end position="186"/>
    </location>
</feature>
<dbReference type="CDD" id="cd05259">
    <property type="entry name" value="PCBER_SDR_a"/>
    <property type="match status" value="1"/>
</dbReference>
<dbReference type="GO" id="GO:0016491">
    <property type="term" value="F:oxidoreductase activity"/>
    <property type="evidence" value="ECO:0007669"/>
    <property type="project" value="UniProtKB-KW"/>
</dbReference>
<comment type="caution">
    <text evidence="5">The sequence shown here is derived from an EMBL/GenBank/DDBJ whole genome shotgun (WGS) entry which is preliminary data.</text>
</comment>
<dbReference type="AlphaFoldDB" id="A0A423VFF0"/>
<evidence type="ECO:0000256" key="1">
    <source>
        <dbReference type="ARBA" id="ARBA00005725"/>
    </source>
</evidence>
<proteinExistence type="inferred from homology"/>
<dbReference type="InterPro" id="IPR036291">
    <property type="entry name" value="NAD(P)-bd_dom_sf"/>
</dbReference>
<accession>A0A423VFF0</accession>
<dbReference type="Pfam" id="PF13460">
    <property type="entry name" value="NAD_binding_10"/>
    <property type="match status" value="1"/>
</dbReference>
<keyword evidence="6" id="KW-1185">Reference proteome</keyword>
<gene>
    <name evidence="5" type="ORF">VSDG_08075</name>
</gene>